<reference evidence="5" key="4">
    <citation type="journal article" date="2018" name="Nat. Plants">
        <title>Whole-genome landscape of Medicago truncatula symbiotic genes.</title>
        <authorList>
            <person name="Pecrix Y."/>
            <person name="Staton S.E."/>
            <person name="Sallet E."/>
            <person name="Lelandais-Briere C."/>
            <person name="Moreau S."/>
            <person name="Carrere S."/>
            <person name="Blein T."/>
            <person name="Jardinaud M.F."/>
            <person name="Latrasse D."/>
            <person name="Zouine M."/>
            <person name="Zahm M."/>
            <person name="Kreplak J."/>
            <person name="Mayjonade B."/>
            <person name="Satge C."/>
            <person name="Perez M."/>
            <person name="Cauet S."/>
            <person name="Marande W."/>
            <person name="Chantry-Darmon C."/>
            <person name="Lopez-Roques C."/>
            <person name="Bouchez O."/>
            <person name="Berard A."/>
            <person name="Debelle F."/>
            <person name="Munos S."/>
            <person name="Bendahmane A."/>
            <person name="Berges H."/>
            <person name="Niebel A."/>
            <person name="Buitink J."/>
            <person name="Frugier F."/>
            <person name="Benhamed M."/>
            <person name="Crespi M."/>
            <person name="Gouzy J."/>
            <person name="Gamas P."/>
        </authorList>
    </citation>
    <scope>NUCLEOTIDE SEQUENCE [LARGE SCALE GENOMIC DNA]</scope>
    <source>
        <strain evidence="5">cv. Jemalong A17</strain>
    </source>
</reference>
<keyword evidence="4" id="KW-1185">Reference proteome</keyword>
<dbReference type="InterPro" id="IPR045283">
    <property type="entry name" value="AT3G44326-like"/>
</dbReference>
<dbReference type="EMBL" id="CM001221">
    <property type="protein sequence ID" value="AES94369.1"/>
    <property type="molecule type" value="Genomic_DNA"/>
</dbReference>
<dbReference type="EMBL" id="PSQE01000005">
    <property type="protein sequence ID" value="RHN53821.1"/>
    <property type="molecule type" value="Genomic_DNA"/>
</dbReference>
<evidence type="ECO:0000313" key="4">
    <source>
        <dbReference type="Proteomes" id="UP000002051"/>
    </source>
</evidence>
<reference evidence="1 4" key="2">
    <citation type="journal article" date="2014" name="BMC Genomics">
        <title>An improved genome release (version Mt4.0) for the model legume Medicago truncatula.</title>
        <authorList>
            <person name="Tang H."/>
            <person name="Krishnakumar V."/>
            <person name="Bidwell S."/>
            <person name="Rosen B."/>
            <person name="Chan A."/>
            <person name="Zhou S."/>
            <person name="Gentzbittel L."/>
            <person name="Childs K.L."/>
            <person name="Yandell M."/>
            <person name="Gundlach H."/>
            <person name="Mayer K.F."/>
            <person name="Schwartz D.C."/>
            <person name="Town C.D."/>
        </authorList>
    </citation>
    <scope>GENOME REANNOTATION</scope>
    <source>
        <strain evidence="3 4">cv. Jemalong A17</strain>
    </source>
</reference>
<dbReference type="Proteomes" id="UP000265566">
    <property type="component" value="Chromosome 5"/>
</dbReference>
<dbReference type="OrthoDB" id="1424452at2759"/>
<evidence type="ECO:0000313" key="2">
    <source>
        <dbReference type="EMBL" id="RHN53821.1"/>
    </source>
</evidence>
<dbReference type="Gramene" id="rna28771">
    <property type="protein sequence ID" value="RHN53821.1"/>
    <property type="gene ID" value="gene28771"/>
</dbReference>
<reference evidence="1 4" key="1">
    <citation type="journal article" date="2011" name="Nature">
        <title>The Medicago genome provides insight into the evolution of rhizobial symbioses.</title>
        <authorList>
            <person name="Young N.D."/>
            <person name="Debelle F."/>
            <person name="Oldroyd G.E."/>
            <person name="Geurts R."/>
            <person name="Cannon S.B."/>
            <person name="Udvardi M.K."/>
            <person name="Benedito V.A."/>
            <person name="Mayer K.F."/>
            <person name="Gouzy J."/>
            <person name="Schoof H."/>
            <person name="Van de Peer Y."/>
            <person name="Proost S."/>
            <person name="Cook D.R."/>
            <person name="Meyers B.C."/>
            <person name="Spannagl M."/>
            <person name="Cheung F."/>
            <person name="De Mita S."/>
            <person name="Krishnakumar V."/>
            <person name="Gundlach H."/>
            <person name="Zhou S."/>
            <person name="Mudge J."/>
            <person name="Bharti A.K."/>
            <person name="Murray J.D."/>
            <person name="Naoumkina M.A."/>
            <person name="Rosen B."/>
            <person name="Silverstein K.A."/>
            <person name="Tang H."/>
            <person name="Rombauts S."/>
            <person name="Zhao P.X."/>
            <person name="Zhou P."/>
            <person name="Barbe V."/>
            <person name="Bardou P."/>
            <person name="Bechner M."/>
            <person name="Bellec A."/>
            <person name="Berger A."/>
            <person name="Berges H."/>
            <person name="Bidwell S."/>
            <person name="Bisseling T."/>
            <person name="Choisne N."/>
            <person name="Couloux A."/>
            <person name="Denny R."/>
            <person name="Deshpande S."/>
            <person name="Dai X."/>
            <person name="Doyle J.J."/>
            <person name="Dudez A.M."/>
            <person name="Farmer A.D."/>
            <person name="Fouteau S."/>
            <person name="Franken C."/>
            <person name="Gibelin C."/>
            <person name="Gish J."/>
            <person name="Goldstein S."/>
            <person name="Gonzalez A.J."/>
            <person name="Green P.J."/>
            <person name="Hallab A."/>
            <person name="Hartog M."/>
            <person name="Hua A."/>
            <person name="Humphray S.J."/>
            <person name="Jeong D.H."/>
            <person name="Jing Y."/>
            <person name="Jocker A."/>
            <person name="Kenton S.M."/>
            <person name="Kim D.J."/>
            <person name="Klee K."/>
            <person name="Lai H."/>
            <person name="Lang C."/>
            <person name="Lin S."/>
            <person name="Macmil S.L."/>
            <person name="Magdelenat G."/>
            <person name="Matthews L."/>
            <person name="McCorrison J."/>
            <person name="Monaghan E.L."/>
            <person name="Mun J.H."/>
            <person name="Najar F.Z."/>
            <person name="Nicholson C."/>
            <person name="Noirot C."/>
            <person name="O'Bleness M."/>
            <person name="Paule C.R."/>
            <person name="Poulain J."/>
            <person name="Prion F."/>
            <person name="Qin B."/>
            <person name="Qu C."/>
            <person name="Retzel E.F."/>
            <person name="Riddle C."/>
            <person name="Sallet E."/>
            <person name="Samain S."/>
            <person name="Samson N."/>
            <person name="Sanders I."/>
            <person name="Saurat O."/>
            <person name="Scarpelli C."/>
            <person name="Schiex T."/>
            <person name="Segurens B."/>
            <person name="Severin A.J."/>
            <person name="Sherrier D.J."/>
            <person name="Shi R."/>
            <person name="Sims S."/>
            <person name="Singer S.R."/>
            <person name="Sinharoy S."/>
            <person name="Sterck L."/>
            <person name="Viollet A."/>
            <person name="Wang B.B."/>
            <person name="Wang K."/>
            <person name="Wang M."/>
            <person name="Wang X."/>
            <person name="Warfsmann J."/>
            <person name="Weissenbach J."/>
            <person name="White D.D."/>
            <person name="White J.D."/>
            <person name="Wiley G.B."/>
            <person name="Wincker P."/>
            <person name="Xing Y."/>
            <person name="Yang L."/>
            <person name="Yao Z."/>
            <person name="Ying F."/>
            <person name="Zhai J."/>
            <person name="Zhou L."/>
            <person name="Zuber A."/>
            <person name="Denarie J."/>
            <person name="Dixon R.A."/>
            <person name="May G.D."/>
            <person name="Schwartz D.C."/>
            <person name="Rogers J."/>
            <person name="Quetier F."/>
            <person name="Town C.D."/>
            <person name="Roe B.A."/>
        </authorList>
    </citation>
    <scope>NUCLEOTIDE SEQUENCE [LARGE SCALE GENOMIC DNA]</scope>
    <source>
        <strain evidence="1">A17</strain>
        <strain evidence="3 4">cv. Jemalong A17</strain>
    </source>
</reference>
<evidence type="ECO:0000313" key="5">
    <source>
        <dbReference type="Proteomes" id="UP000265566"/>
    </source>
</evidence>
<sequence>MNYFDRLDEDIVPFHLLPRLDGETLIRLSCVSPEFRHLIINNEDLMRKICISTWPSLLYGDGIGCRKVSRFPSSYRSFFCQAFPSIDEHHPLPPPPPSPRPVTFFMYNMDIFLQGQREPCYSGLYLDQVDTTEMEQVDTTMERLLGPKLYYDTRRTFKIHWPCGLARADRRKFFSVKKEKEGCEEYLKQNMSLSCVVVEIYRSCAGSLFHPSTCKPVSVKETRIRLPISVEVEVVFETFIPAPVGFYTEMVKCEVKITCCGWEEGDEEKFYMDTIEFTMDDMNGEQLTRKDGNLIISNAIENGERKINKQT</sequence>
<dbReference type="PaxDb" id="3880-AES94369"/>
<dbReference type="EnsemblPlants" id="AES94369">
    <property type="protein sequence ID" value="AES94369"/>
    <property type="gene ID" value="MTR_5g013660"/>
</dbReference>
<dbReference type="SUPFAM" id="SSF81383">
    <property type="entry name" value="F-box domain"/>
    <property type="match status" value="1"/>
</dbReference>
<dbReference type="PANTHER" id="PTHR33736:SF28">
    <property type="entry name" value="F-BOX PLANT-LIKE PROTEIN"/>
    <property type="match status" value="1"/>
</dbReference>
<accession>G7JYN5</accession>
<proteinExistence type="predicted"/>
<name>G7JYN5_MEDTR</name>
<dbReference type="HOGENOM" id="CLU_057235_0_0_1"/>
<gene>
    <name evidence="3" type="primary">11439429</name>
    <name evidence="1" type="ordered locus">MTR_5g013660</name>
    <name evidence="2" type="ORF">MtrunA17_Chr5g0400011</name>
</gene>
<dbReference type="KEGG" id="mtr:11439429"/>
<dbReference type="Proteomes" id="UP000002051">
    <property type="component" value="Chromosome 5"/>
</dbReference>
<dbReference type="AlphaFoldDB" id="G7JYN5"/>
<reference evidence="3" key="3">
    <citation type="submission" date="2015-04" db="UniProtKB">
        <authorList>
            <consortium name="EnsemblPlants"/>
        </authorList>
    </citation>
    <scope>IDENTIFICATION</scope>
    <source>
        <strain evidence="3">cv. Jemalong A17</strain>
    </source>
</reference>
<evidence type="ECO:0000313" key="1">
    <source>
        <dbReference type="EMBL" id="AES94369.1"/>
    </source>
</evidence>
<evidence type="ECO:0000313" key="3">
    <source>
        <dbReference type="EnsemblPlants" id="AES94369"/>
    </source>
</evidence>
<organism evidence="1 4">
    <name type="scientific">Medicago truncatula</name>
    <name type="common">Barrel medic</name>
    <name type="synonym">Medicago tribuloides</name>
    <dbReference type="NCBI Taxonomy" id="3880"/>
    <lineage>
        <taxon>Eukaryota</taxon>
        <taxon>Viridiplantae</taxon>
        <taxon>Streptophyta</taxon>
        <taxon>Embryophyta</taxon>
        <taxon>Tracheophyta</taxon>
        <taxon>Spermatophyta</taxon>
        <taxon>Magnoliopsida</taxon>
        <taxon>eudicotyledons</taxon>
        <taxon>Gunneridae</taxon>
        <taxon>Pentapetalae</taxon>
        <taxon>rosids</taxon>
        <taxon>fabids</taxon>
        <taxon>Fabales</taxon>
        <taxon>Fabaceae</taxon>
        <taxon>Papilionoideae</taxon>
        <taxon>50 kb inversion clade</taxon>
        <taxon>NPAAA clade</taxon>
        <taxon>Hologalegina</taxon>
        <taxon>IRL clade</taxon>
        <taxon>Trifolieae</taxon>
        <taxon>Medicago</taxon>
    </lineage>
</organism>
<reference evidence="2" key="5">
    <citation type="journal article" date="2018" name="Nat. Plants">
        <title>Whole-genome landscape of Medicago truncatula symbiotic genes.</title>
        <authorList>
            <person name="Pecrix Y."/>
            <person name="Gamas P."/>
            <person name="Carrere S."/>
        </authorList>
    </citation>
    <scope>NUCLEOTIDE SEQUENCE</scope>
    <source>
        <tissue evidence="2">Leaves</tissue>
    </source>
</reference>
<dbReference type="InterPro" id="IPR036047">
    <property type="entry name" value="F-box-like_dom_sf"/>
</dbReference>
<dbReference type="PANTHER" id="PTHR33736">
    <property type="entry name" value="F-BOX PROTEIN-RELATED"/>
    <property type="match status" value="1"/>
</dbReference>
<protein>
    <submittedName>
        <fullName evidence="1">F-box protein</fullName>
    </submittedName>
    <submittedName>
        <fullName evidence="2">Putative F-box domain-containing protein</fullName>
    </submittedName>
</protein>